<accession>X6LUC8</accession>
<feature type="non-terminal residue" evidence="6">
    <location>
        <position position="197"/>
    </location>
</feature>
<evidence type="ECO:0000259" key="5">
    <source>
        <dbReference type="PROSITE" id="PS50199"/>
    </source>
</evidence>
<dbReference type="Proteomes" id="UP000023152">
    <property type="component" value="Unassembled WGS sequence"/>
</dbReference>
<feature type="non-terminal residue" evidence="6">
    <location>
        <position position="1"/>
    </location>
</feature>
<name>X6LUC8_RETFI</name>
<evidence type="ECO:0000256" key="1">
    <source>
        <dbReference type="ARBA" id="ARBA00022723"/>
    </source>
</evidence>
<organism evidence="6 7">
    <name type="scientific">Reticulomyxa filosa</name>
    <dbReference type="NCBI Taxonomy" id="46433"/>
    <lineage>
        <taxon>Eukaryota</taxon>
        <taxon>Sar</taxon>
        <taxon>Rhizaria</taxon>
        <taxon>Retaria</taxon>
        <taxon>Foraminifera</taxon>
        <taxon>Monothalamids</taxon>
        <taxon>Reticulomyxidae</taxon>
        <taxon>Reticulomyxa</taxon>
    </lineage>
</organism>
<dbReference type="OrthoDB" id="2963168at2759"/>
<dbReference type="PROSITE" id="PS01358">
    <property type="entry name" value="ZF_RANBP2_1"/>
    <property type="match status" value="1"/>
</dbReference>
<gene>
    <name evidence="6" type="ORF">RFI_32430</name>
</gene>
<dbReference type="EMBL" id="ASPP01028705">
    <property type="protein sequence ID" value="ETO04966.1"/>
    <property type="molecule type" value="Genomic_DNA"/>
</dbReference>
<feature type="domain" description="RanBP2-type" evidence="5">
    <location>
        <begin position="43"/>
        <end position="72"/>
    </location>
</feature>
<dbReference type="PROSITE" id="PS50199">
    <property type="entry name" value="ZF_RANBP2_2"/>
    <property type="match status" value="1"/>
</dbReference>
<evidence type="ECO:0000256" key="2">
    <source>
        <dbReference type="ARBA" id="ARBA00022771"/>
    </source>
</evidence>
<evidence type="ECO:0000313" key="6">
    <source>
        <dbReference type="EMBL" id="ETO04966.1"/>
    </source>
</evidence>
<dbReference type="InterPro" id="IPR001876">
    <property type="entry name" value="Znf_RanBP2"/>
</dbReference>
<evidence type="ECO:0000256" key="4">
    <source>
        <dbReference type="PROSITE-ProRule" id="PRU00322"/>
    </source>
</evidence>
<dbReference type="GO" id="GO:0008270">
    <property type="term" value="F:zinc ion binding"/>
    <property type="evidence" value="ECO:0007669"/>
    <property type="project" value="UniProtKB-KW"/>
</dbReference>
<keyword evidence="2 4" id="KW-0863">Zinc-finger</keyword>
<dbReference type="InterPro" id="IPR036443">
    <property type="entry name" value="Znf_RanBP2_sf"/>
</dbReference>
<protein>
    <recommendedName>
        <fullName evidence="5">RanBP2-type domain-containing protein</fullName>
    </recommendedName>
</protein>
<keyword evidence="7" id="KW-1185">Reference proteome</keyword>
<comment type="caution">
    <text evidence="6">The sequence shown here is derived from an EMBL/GenBank/DDBJ whole genome shotgun (WGS) entry which is preliminary data.</text>
</comment>
<dbReference type="SUPFAM" id="SSF90209">
    <property type="entry name" value="Ran binding protein zinc finger-like"/>
    <property type="match status" value="1"/>
</dbReference>
<keyword evidence="3" id="KW-0862">Zinc</keyword>
<sequence length="197" mass="23227">LNKNHKKNLDMLTNQEEDIKEDRNRENAFRFDKLTLSHSQKVQTDDWNCSTCQKSNKQQYLQCIKCQTPRPNYDQPKNRQFLLSSMPWRNTEHFDCIIAIDFGTDGTAMGITMKKADSVRLITDWSSSGICDKKEVRNKTKTALLLDKNHQVIAFGNEAWAKFRHFISIYSNKFKSFYSFSQQNYFIFLKKDIKTQT</sequence>
<evidence type="ECO:0000256" key="3">
    <source>
        <dbReference type="ARBA" id="ARBA00022833"/>
    </source>
</evidence>
<dbReference type="AlphaFoldDB" id="X6LUC8"/>
<dbReference type="SMART" id="SM00547">
    <property type="entry name" value="ZnF_RBZ"/>
    <property type="match status" value="1"/>
</dbReference>
<evidence type="ECO:0000313" key="7">
    <source>
        <dbReference type="Proteomes" id="UP000023152"/>
    </source>
</evidence>
<dbReference type="Gene3D" id="4.10.1060.10">
    <property type="entry name" value="Zinc finger, RanBP2-type"/>
    <property type="match status" value="1"/>
</dbReference>
<keyword evidence="1" id="KW-0479">Metal-binding</keyword>
<proteinExistence type="predicted"/>
<reference evidence="6 7" key="1">
    <citation type="journal article" date="2013" name="Curr. Biol.">
        <title>The Genome of the Foraminiferan Reticulomyxa filosa.</title>
        <authorList>
            <person name="Glockner G."/>
            <person name="Hulsmann N."/>
            <person name="Schleicher M."/>
            <person name="Noegel A.A."/>
            <person name="Eichinger L."/>
            <person name="Gallinger C."/>
            <person name="Pawlowski J."/>
            <person name="Sierra R."/>
            <person name="Euteneuer U."/>
            <person name="Pillet L."/>
            <person name="Moustafa A."/>
            <person name="Platzer M."/>
            <person name="Groth M."/>
            <person name="Szafranski K."/>
            <person name="Schliwa M."/>
        </authorList>
    </citation>
    <scope>NUCLEOTIDE SEQUENCE [LARGE SCALE GENOMIC DNA]</scope>
</reference>